<organism evidence="6 7">
    <name type="scientific">Sordaria brevicollis</name>
    <dbReference type="NCBI Taxonomy" id="83679"/>
    <lineage>
        <taxon>Eukaryota</taxon>
        <taxon>Fungi</taxon>
        <taxon>Dikarya</taxon>
        <taxon>Ascomycota</taxon>
        <taxon>Pezizomycotina</taxon>
        <taxon>Sordariomycetes</taxon>
        <taxon>Sordariomycetidae</taxon>
        <taxon>Sordariales</taxon>
        <taxon>Sordariaceae</taxon>
        <taxon>Sordaria</taxon>
    </lineage>
</organism>
<dbReference type="AlphaFoldDB" id="A0AAE0P8N5"/>
<keyword evidence="3" id="KW-1133">Transmembrane helix</keyword>
<feature type="transmembrane region" description="Helical" evidence="3">
    <location>
        <begin position="376"/>
        <end position="394"/>
    </location>
</feature>
<dbReference type="SUPFAM" id="SSF57850">
    <property type="entry name" value="RING/U-box"/>
    <property type="match status" value="1"/>
</dbReference>
<gene>
    <name evidence="6" type="ORF">B0T20DRAFT_481806</name>
</gene>
<keyword evidence="3" id="KW-0812">Transmembrane</keyword>
<evidence type="ECO:0000313" key="7">
    <source>
        <dbReference type="Proteomes" id="UP001281003"/>
    </source>
</evidence>
<protein>
    <recommendedName>
        <fullName evidence="8">SWIM-type domain-containing protein</fullName>
    </recommendedName>
</protein>
<evidence type="ECO:0000259" key="5">
    <source>
        <dbReference type="PROSITE" id="PS50966"/>
    </source>
</evidence>
<keyword evidence="1" id="KW-0863">Zinc-finger</keyword>
<proteinExistence type="predicted"/>
<name>A0AAE0P8N5_SORBR</name>
<reference evidence="6" key="1">
    <citation type="journal article" date="2023" name="Mol. Phylogenet. Evol.">
        <title>Genome-scale phylogeny and comparative genomics of the fungal order Sordariales.</title>
        <authorList>
            <person name="Hensen N."/>
            <person name="Bonometti L."/>
            <person name="Westerberg I."/>
            <person name="Brannstrom I.O."/>
            <person name="Guillou S."/>
            <person name="Cros-Aarteil S."/>
            <person name="Calhoun S."/>
            <person name="Haridas S."/>
            <person name="Kuo A."/>
            <person name="Mondo S."/>
            <person name="Pangilinan J."/>
            <person name="Riley R."/>
            <person name="LaButti K."/>
            <person name="Andreopoulos B."/>
            <person name="Lipzen A."/>
            <person name="Chen C."/>
            <person name="Yan M."/>
            <person name="Daum C."/>
            <person name="Ng V."/>
            <person name="Clum A."/>
            <person name="Steindorff A."/>
            <person name="Ohm R.A."/>
            <person name="Martin F."/>
            <person name="Silar P."/>
            <person name="Natvig D.O."/>
            <person name="Lalanne C."/>
            <person name="Gautier V."/>
            <person name="Ament-Velasquez S.L."/>
            <person name="Kruys A."/>
            <person name="Hutchinson M.I."/>
            <person name="Powell A.J."/>
            <person name="Barry K."/>
            <person name="Miller A.N."/>
            <person name="Grigoriev I.V."/>
            <person name="Debuchy R."/>
            <person name="Gladieux P."/>
            <person name="Hiltunen Thoren M."/>
            <person name="Johannesson H."/>
        </authorList>
    </citation>
    <scope>NUCLEOTIDE SEQUENCE</scope>
    <source>
        <strain evidence="6">FGSC 1904</strain>
    </source>
</reference>
<keyword evidence="7" id="KW-1185">Reference proteome</keyword>
<dbReference type="CDD" id="cd16494">
    <property type="entry name" value="RING-CH-C4HC3_ZSWM2"/>
    <property type="match status" value="1"/>
</dbReference>
<accession>A0AAE0P8N5</accession>
<dbReference type="PANTHER" id="PTHR21540:SF0">
    <property type="entry name" value="PHD FAMILY PROTEIN"/>
    <property type="match status" value="1"/>
</dbReference>
<sequence>MDNSNEIAASSRKRKQTDDDEPIYLGTTQTPTVSKKARTSTDGLAQATNEKRLRKYRDKAPIAFAVIYDRATKEKFFVLSRKRTPAPNDEFQCFQEEVELVGQTDPIYKVTISRELKCNCPVGVKSEQCKHVVFVLARVLRAKYEYVYQLAFLSHELKEIFDNAPPIIDDKYSDAAKAEGNKERKPVEGDCPICFTEMKPEVTSLLVWCRAACGKNVHSHCFEVWAATKFKRDGPGAVVACPFCKSAWEGDKPLVDDIKKASLLKEGYVNIADQLGADEADGAVEAGGIISEEMQTNGKTQTQLFIRGTTRHLHLHTSSITQAISTYLRELAEAFEELGHMYDQAFLKICEGILTLDTETFEAVRVGGDSDPGYHLWMWLYWFIGILLLAKVLFPFVEWWMRNAFEAGNVVGADGVDGNGLVDMRMEARRCLRFPSFWRGVDDRLNWRGWTWRWLKGRWR</sequence>
<evidence type="ECO:0000256" key="3">
    <source>
        <dbReference type="SAM" id="Phobius"/>
    </source>
</evidence>
<comment type="caution">
    <text evidence="6">The sequence shown here is derived from an EMBL/GenBank/DDBJ whole genome shotgun (WGS) entry which is preliminary data.</text>
</comment>
<dbReference type="InterPro" id="IPR013083">
    <property type="entry name" value="Znf_RING/FYVE/PHD"/>
</dbReference>
<feature type="domain" description="SWIM-type" evidence="5">
    <location>
        <begin position="108"/>
        <end position="140"/>
    </location>
</feature>
<evidence type="ECO:0000259" key="4">
    <source>
        <dbReference type="PROSITE" id="PS50089"/>
    </source>
</evidence>
<dbReference type="PROSITE" id="PS50966">
    <property type="entry name" value="ZF_SWIM"/>
    <property type="match status" value="1"/>
</dbReference>
<reference evidence="6" key="2">
    <citation type="submission" date="2023-07" db="EMBL/GenBank/DDBJ databases">
        <authorList>
            <consortium name="Lawrence Berkeley National Laboratory"/>
            <person name="Haridas S."/>
            <person name="Hensen N."/>
            <person name="Bonometti L."/>
            <person name="Westerberg I."/>
            <person name="Brannstrom I.O."/>
            <person name="Guillou S."/>
            <person name="Cros-Aarteil S."/>
            <person name="Calhoun S."/>
            <person name="Kuo A."/>
            <person name="Mondo S."/>
            <person name="Pangilinan J."/>
            <person name="Riley R."/>
            <person name="LaButti K."/>
            <person name="Andreopoulos B."/>
            <person name="Lipzen A."/>
            <person name="Chen C."/>
            <person name="Yanf M."/>
            <person name="Daum C."/>
            <person name="Ng V."/>
            <person name="Clum A."/>
            <person name="Steindorff A."/>
            <person name="Ohm R."/>
            <person name="Martin F."/>
            <person name="Silar P."/>
            <person name="Natvig D."/>
            <person name="Lalanne C."/>
            <person name="Gautier V."/>
            <person name="Ament-velasquez S.L."/>
            <person name="Kruys A."/>
            <person name="Hutchinson M.I."/>
            <person name="Powell A.J."/>
            <person name="Barry K."/>
            <person name="Miller A.N."/>
            <person name="Grigoriev I.V."/>
            <person name="Debuchy R."/>
            <person name="Gladieux P."/>
            <person name="Thoren M.H."/>
            <person name="Johannesson H."/>
        </authorList>
    </citation>
    <scope>NUCLEOTIDE SEQUENCE</scope>
    <source>
        <strain evidence="6">FGSC 1904</strain>
    </source>
</reference>
<dbReference type="InterPro" id="IPR001841">
    <property type="entry name" value="Znf_RING"/>
</dbReference>
<keyword evidence="3" id="KW-0472">Membrane</keyword>
<dbReference type="Proteomes" id="UP001281003">
    <property type="component" value="Unassembled WGS sequence"/>
</dbReference>
<dbReference type="GO" id="GO:0061630">
    <property type="term" value="F:ubiquitin protein ligase activity"/>
    <property type="evidence" value="ECO:0007669"/>
    <property type="project" value="InterPro"/>
</dbReference>
<dbReference type="EMBL" id="JAUTDP010000010">
    <property type="protein sequence ID" value="KAK3395446.1"/>
    <property type="molecule type" value="Genomic_DNA"/>
</dbReference>
<dbReference type="InterPro" id="IPR007527">
    <property type="entry name" value="Znf_SWIM"/>
</dbReference>
<dbReference type="GO" id="GO:0008270">
    <property type="term" value="F:zinc ion binding"/>
    <property type="evidence" value="ECO:0007669"/>
    <property type="project" value="UniProtKB-KW"/>
</dbReference>
<feature type="domain" description="RING-type" evidence="4">
    <location>
        <begin position="191"/>
        <end position="245"/>
    </location>
</feature>
<evidence type="ECO:0008006" key="8">
    <source>
        <dbReference type="Google" id="ProtNLM"/>
    </source>
</evidence>
<keyword evidence="1" id="KW-0479">Metal-binding</keyword>
<dbReference type="PANTHER" id="PTHR21540">
    <property type="entry name" value="RING FINGER AND SWIM DOMAIN-CONTAINING PROTEIN 2"/>
    <property type="match status" value="1"/>
</dbReference>
<dbReference type="InterPro" id="IPR039903">
    <property type="entry name" value="Zswim2"/>
</dbReference>
<dbReference type="PROSITE" id="PS50089">
    <property type="entry name" value="ZF_RING_2"/>
    <property type="match status" value="1"/>
</dbReference>
<dbReference type="Gene3D" id="3.30.40.10">
    <property type="entry name" value="Zinc/RING finger domain, C3HC4 (zinc finger)"/>
    <property type="match status" value="1"/>
</dbReference>
<evidence type="ECO:0000256" key="1">
    <source>
        <dbReference type="PROSITE-ProRule" id="PRU00175"/>
    </source>
</evidence>
<keyword evidence="1" id="KW-0862">Zinc</keyword>
<feature type="region of interest" description="Disordered" evidence="2">
    <location>
        <begin position="1"/>
        <end position="44"/>
    </location>
</feature>
<evidence type="ECO:0000256" key="2">
    <source>
        <dbReference type="SAM" id="MobiDB-lite"/>
    </source>
</evidence>
<evidence type="ECO:0000313" key="6">
    <source>
        <dbReference type="EMBL" id="KAK3395446.1"/>
    </source>
</evidence>